<keyword evidence="10" id="KW-1185">Reference proteome</keyword>
<comment type="caution">
    <text evidence="9">The sequence shown here is derived from an EMBL/GenBank/DDBJ whole genome shotgun (WGS) entry which is preliminary data.</text>
</comment>
<evidence type="ECO:0000256" key="6">
    <source>
        <dbReference type="ARBA" id="ARBA00022918"/>
    </source>
</evidence>
<sequence length="154" mass="17890">MAVEPQSTPISLGNRARIRHWDSPQWDRGIQRSSGTHQRPRVTGVPGDRRSVRPPCGRQPQRGRQRKCTKQINGKQFVVRTNHQALRWLKEFWEPGGKVARWQEELQASDFEWQYRPERQHTNADALSRRPARSHVDCPSCHEPHVPAVTLKVP</sequence>
<dbReference type="Pfam" id="PF17917">
    <property type="entry name" value="RT_RNaseH"/>
    <property type="match status" value="1"/>
</dbReference>
<evidence type="ECO:0000256" key="1">
    <source>
        <dbReference type="ARBA" id="ARBA00022679"/>
    </source>
</evidence>
<keyword evidence="6" id="KW-0695">RNA-directed DNA polymerase</keyword>
<feature type="region of interest" description="Disordered" evidence="7">
    <location>
        <begin position="1"/>
        <end position="69"/>
    </location>
</feature>
<dbReference type="AlphaFoldDB" id="A0A5J4N9M5"/>
<dbReference type="Proteomes" id="UP000324629">
    <property type="component" value="Unassembled WGS sequence"/>
</dbReference>
<gene>
    <name evidence="9" type="ORF">DEA37_0007115</name>
</gene>
<evidence type="ECO:0000313" key="10">
    <source>
        <dbReference type="Proteomes" id="UP000324629"/>
    </source>
</evidence>
<organism evidence="9 10">
    <name type="scientific">Paragonimus westermani</name>
    <dbReference type="NCBI Taxonomy" id="34504"/>
    <lineage>
        <taxon>Eukaryota</taxon>
        <taxon>Metazoa</taxon>
        <taxon>Spiralia</taxon>
        <taxon>Lophotrochozoa</taxon>
        <taxon>Platyhelminthes</taxon>
        <taxon>Trematoda</taxon>
        <taxon>Digenea</taxon>
        <taxon>Plagiorchiida</taxon>
        <taxon>Troglotremata</taxon>
        <taxon>Troglotrematidae</taxon>
        <taxon>Paragonimus</taxon>
    </lineage>
</organism>
<evidence type="ECO:0000259" key="8">
    <source>
        <dbReference type="Pfam" id="PF17917"/>
    </source>
</evidence>
<protein>
    <recommendedName>
        <fullName evidence="8">Reverse transcriptase RNase H-like domain-containing protein</fullName>
    </recommendedName>
</protein>
<dbReference type="EMBL" id="QNGE01005094">
    <property type="protein sequence ID" value="KAA3672281.1"/>
    <property type="molecule type" value="Genomic_DNA"/>
</dbReference>
<dbReference type="GO" id="GO:0004519">
    <property type="term" value="F:endonuclease activity"/>
    <property type="evidence" value="ECO:0007669"/>
    <property type="project" value="UniProtKB-KW"/>
</dbReference>
<keyword evidence="2" id="KW-0548">Nucleotidyltransferase</keyword>
<accession>A0A5J4N9M5</accession>
<evidence type="ECO:0000256" key="2">
    <source>
        <dbReference type="ARBA" id="ARBA00022695"/>
    </source>
</evidence>
<evidence type="ECO:0000256" key="4">
    <source>
        <dbReference type="ARBA" id="ARBA00022759"/>
    </source>
</evidence>
<keyword evidence="1" id="KW-0808">Transferase</keyword>
<reference evidence="9 10" key="1">
    <citation type="journal article" date="2019" name="Gigascience">
        <title>Whole-genome sequence of the oriental lung fluke Paragonimus westermani.</title>
        <authorList>
            <person name="Oey H."/>
            <person name="Zakrzewski M."/>
            <person name="Narain K."/>
            <person name="Devi K.R."/>
            <person name="Agatsuma T."/>
            <person name="Nawaratna S."/>
            <person name="Gobert G.N."/>
            <person name="Jones M.K."/>
            <person name="Ragan M.A."/>
            <person name="McManus D.P."/>
            <person name="Krause L."/>
        </authorList>
    </citation>
    <scope>NUCLEOTIDE SEQUENCE [LARGE SCALE GENOMIC DNA]</scope>
    <source>
        <strain evidence="9 10">IND2009</strain>
    </source>
</reference>
<feature type="domain" description="Reverse transcriptase RNase H-like" evidence="8">
    <location>
        <begin position="67"/>
        <end position="107"/>
    </location>
</feature>
<proteinExistence type="predicted"/>
<keyword evidence="3" id="KW-0540">Nuclease</keyword>
<name>A0A5J4N9M5_9TREM</name>
<keyword evidence="4" id="KW-0255">Endonuclease</keyword>
<feature type="compositionally biased region" description="Polar residues" evidence="7">
    <location>
        <begin position="1"/>
        <end position="11"/>
    </location>
</feature>
<evidence type="ECO:0000256" key="5">
    <source>
        <dbReference type="ARBA" id="ARBA00022801"/>
    </source>
</evidence>
<dbReference type="InterPro" id="IPR041373">
    <property type="entry name" value="RT_RNaseH"/>
</dbReference>
<dbReference type="GO" id="GO:0003964">
    <property type="term" value="F:RNA-directed DNA polymerase activity"/>
    <property type="evidence" value="ECO:0007669"/>
    <property type="project" value="UniProtKB-KW"/>
</dbReference>
<keyword evidence="5" id="KW-0378">Hydrolase</keyword>
<evidence type="ECO:0000313" key="9">
    <source>
        <dbReference type="EMBL" id="KAA3672281.1"/>
    </source>
</evidence>
<dbReference type="GO" id="GO:0016787">
    <property type="term" value="F:hydrolase activity"/>
    <property type="evidence" value="ECO:0007669"/>
    <property type="project" value="UniProtKB-KW"/>
</dbReference>
<evidence type="ECO:0000256" key="7">
    <source>
        <dbReference type="SAM" id="MobiDB-lite"/>
    </source>
</evidence>
<evidence type="ECO:0000256" key="3">
    <source>
        <dbReference type="ARBA" id="ARBA00022722"/>
    </source>
</evidence>